<dbReference type="Proteomes" id="UP000013750">
    <property type="component" value="Unassembled WGS sequence"/>
</dbReference>
<dbReference type="PROSITE" id="PS51094">
    <property type="entry name" value="PTS_EIIA_TYPE_2"/>
    <property type="match status" value="1"/>
</dbReference>
<evidence type="ECO:0000259" key="1">
    <source>
        <dbReference type="PROSITE" id="PS51094"/>
    </source>
</evidence>
<dbReference type="AlphaFoldDB" id="R2XHB5"/>
<dbReference type="RefSeq" id="WP_010782244.1">
    <property type="nucleotide sequence ID" value="NZ_KB946874.1"/>
</dbReference>
<feature type="domain" description="PTS EIIA type-2" evidence="1">
    <location>
        <begin position="9"/>
        <end position="157"/>
    </location>
</feature>
<dbReference type="Proteomes" id="UP000014160">
    <property type="component" value="Unassembled WGS sequence"/>
</dbReference>
<dbReference type="PANTHER" id="PTHR47738">
    <property type="entry name" value="PTS SYSTEM FRUCTOSE-LIKE EIIA COMPONENT-RELATED"/>
    <property type="match status" value="1"/>
</dbReference>
<dbReference type="eggNOG" id="COG1762">
    <property type="taxonomic scope" value="Bacteria"/>
</dbReference>
<evidence type="ECO:0000313" key="4">
    <source>
        <dbReference type="Proteomes" id="UP000013750"/>
    </source>
</evidence>
<dbReference type="SUPFAM" id="SSF55804">
    <property type="entry name" value="Phoshotransferase/anion transport protein"/>
    <property type="match status" value="1"/>
</dbReference>
<dbReference type="InterPro" id="IPR002178">
    <property type="entry name" value="PTS_EIIA_type-2_dom"/>
</dbReference>
<dbReference type="OrthoDB" id="370976at2"/>
<evidence type="ECO:0000313" key="3">
    <source>
        <dbReference type="EMBL" id="EOW80762.1"/>
    </source>
</evidence>
<dbReference type="EMBL" id="AJDQ01000012">
    <property type="protein sequence ID" value="EOI53963.1"/>
    <property type="molecule type" value="Genomic_DNA"/>
</dbReference>
<organism evidence="2 4">
    <name type="scientific">Enterococcus gilvus ATCC BAA-350</name>
    <dbReference type="NCBI Taxonomy" id="1158614"/>
    <lineage>
        <taxon>Bacteria</taxon>
        <taxon>Bacillati</taxon>
        <taxon>Bacillota</taxon>
        <taxon>Bacilli</taxon>
        <taxon>Lactobacillales</taxon>
        <taxon>Enterococcaceae</taxon>
        <taxon>Enterococcus</taxon>
    </lineage>
</organism>
<keyword evidence="5" id="KW-1185">Reference proteome</keyword>
<dbReference type="HOGENOM" id="CLU_072531_6_0_9"/>
<evidence type="ECO:0000313" key="5">
    <source>
        <dbReference type="Proteomes" id="UP000014160"/>
    </source>
</evidence>
<dbReference type="EMBL" id="ASWH01000001">
    <property type="protein sequence ID" value="EOW80762.1"/>
    <property type="molecule type" value="Genomic_DNA"/>
</dbReference>
<dbReference type="Gene3D" id="3.40.930.10">
    <property type="entry name" value="Mannitol-specific EII, Chain A"/>
    <property type="match status" value="1"/>
</dbReference>
<dbReference type="InterPro" id="IPR016152">
    <property type="entry name" value="PTrfase/Anion_transptr"/>
</dbReference>
<dbReference type="PATRIC" id="fig|1158614.3.peg.3910"/>
<dbReference type="CDD" id="cd00211">
    <property type="entry name" value="PTS_IIA_fru"/>
    <property type="match status" value="1"/>
</dbReference>
<dbReference type="InterPro" id="IPR051541">
    <property type="entry name" value="PTS_SugarTrans_NitroReg"/>
</dbReference>
<gene>
    <name evidence="3" type="ORF">I592_00046</name>
    <name evidence="2" type="ORF">UKC_03916</name>
</gene>
<protein>
    <recommendedName>
        <fullName evidence="1">PTS EIIA type-2 domain-containing protein</fullName>
    </recommendedName>
</protein>
<name>R2XHB5_9ENTE</name>
<proteinExistence type="predicted"/>
<accession>R2XHB5</accession>
<evidence type="ECO:0000313" key="2">
    <source>
        <dbReference type="EMBL" id="EOI53963.1"/>
    </source>
</evidence>
<dbReference type="PANTHER" id="PTHR47738:SF3">
    <property type="entry name" value="PHOSPHOTRANSFERASE SYSTEM MANNITOL_FRUCTOSE-SPECIFIC IIA DOMAIN CONTAINING PROTEIN"/>
    <property type="match status" value="1"/>
</dbReference>
<sequence length="167" mass="18812">MDKTTTENQIFSKNDIHGLISEETDRDQLIHLLAAEMAKYGMVEPCYGASVLEREKEFPTGVPTMPVPIAIPHSERSQVYKPGIGVAVLRNSVKFSSMEDPTCLLDVRVVFMLAASLNDEHLHMIKDVMEIIQDSEVVNALLAAETTKEIEAIMHQEFAKREQKRGW</sequence>
<dbReference type="Pfam" id="PF00359">
    <property type="entry name" value="PTS_EIIA_2"/>
    <property type="match status" value="1"/>
</dbReference>
<comment type="caution">
    <text evidence="2">The sequence shown here is derived from an EMBL/GenBank/DDBJ whole genome shotgun (WGS) entry which is preliminary data.</text>
</comment>
<reference evidence="3 5" key="2">
    <citation type="submission" date="2013-03" db="EMBL/GenBank/DDBJ databases">
        <title>The Genome Sequence of Enterococcus gilvus ATCC BAA-350 (PacBio/Illumina hybrid assembly).</title>
        <authorList>
            <consortium name="The Broad Institute Genomics Platform"/>
            <consortium name="The Broad Institute Genome Sequencing Center for Infectious Disease"/>
            <person name="Earl A."/>
            <person name="Russ C."/>
            <person name="Gilmore M."/>
            <person name="Surin D."/>
            <person name="Walker B."/>
            <person name="Young S."/>
            <person name="Zeng Q."/>
            <person name="Gargeya S."/>
            <person name="Fitzgerald M."/>
            <person name="Haas B."/>
            <person name="Abouelleil A."/>
            <person name="Allen A.W."/>
            <person name="Alvarado L."/>
            <person name="Arachchi H.M."/>
            <person name="Berlin A.M."/>
            <person name="Chapman S.B."/>
            <person name="Gainer-Dewar J."/>
            <person name="Goldberg J."/>
            <person name="Griggs A."/>
            <person name="Gujja S."/>
            <person name="Hansen M."/>
            <person name="Howarth C."/>
            <person name="Imamovic A."/>
            <person name="Ireland A."/>
            <person name="Larimer J."/>
            <person name="McCowan C."/>
            <person name="Murphy C."/>
            <person name="Pearson M."/>
            <person name="Poon T.W."/>
            <person name="Priest M."/>
            <person name="Roberts A."/>
            <person name="Saif S."/>
            <person name="Shea T."/>
            <person name="Sisk P."/>
            <person name="Sykes S."/>
            <person name="Wortman J."/>
            <person name="Nusbaum C."/>
            <person name="Birren B."/>
        </authorList>
    </citation>
    <scope>NUCLEOTIDE SEQUENCE [LARGE SCALE GENOMIC DNA]</scope>
    <source>
        <strain evidence="3 5">ATCC BAA-350</strain>
    </source>
</reference>
<reference evidence="2 4" key="1">
    <citation type="submission" date="2013-02" db="EMBL/GenBank/DDBJ databases">
        <title>The Genome Sequence of Enterococcus gilvus ATCC BAA-350.</title>
        <authorList>
            <consortium name="The Broad Institute Genome Sequencing Platform"/>
            <consortium name="The Broad Institute Genome Sequencing Center for Infectious Disease"/>
            <person name="Earl A.M."/>
            <person name="Gilmore M.S."/>
            <person name="Lebreton F."/>
            <person name="Walker B."/>
            <person name="Young S.K."/>
            <person name="Zeng Q."/>
            <person name="Gargeya S."/>
            <person name="Fitzgerald M."/>
            <person name="Haas B."/>
            <person name="Abouelleil A."/>
            <person name="Alvarado L."/>
            <person name="Arachchi H.M."/>
            <person name="Berlin A.M."/>
            <person name="Chapman S.B."/>
            <person name="Dewar J."/>
            <person name="Goldberg J."/>
            <person name="Griggs A."/>
            <person name="Gujja S."/>
            <person name="Hansen M."/>
            <person name="Howarth C."/>
            <person name="Imamovic A."/>
            <person name="Larimer J."/>
            <person name="McCowan C."/>
            <person name="Murphy C."/>
            <person name="Neiman D."/>
            <person name="Pearson M."/>
            <person name="Priest M."/>
            <person name="Roberts A."/>
            <person name="Saif S."/>
            <person name="Shea T."/>
            <person name="Sisk P."/>
            <person name="Sykes S."/>
            <person name="Wortman J."/>
            <person name="Nusbaum C."/>
            <person name="Birren B."/>
        </authorList>
    </citation>
    <scope>NUCLEOTIDE SEQUENCE [LARGE SCALE GENOMIC DNA]</scope>
    <source>
        <strain evidence="2 4">ATCC BAA-350</strain>
    </source>
</reference>